<organism evidence="1">
    <name type="scientific">marine sediment metagenome</name>
    <dbReference type="NCBI Taxonomy" id="412755"/>
    <lineage>
        <taxon>unclassified sequences</taxon>
        <taxon>metagenomes</taxon>
        <taxon>ecological metagenomes</taxon>
    </lineage>
</organism>
<sequence>MASGRERFLKIAHFESNDLMFPSLWQWFFTEALDKWKKEGLPA</sequence>
<reference evidence="1" key="1">
    <citation type="journal article" date="2014" name="Front. Microbiol.">
        <title>High frequency of phylogenetically diverse reductive dehalogenase-homologous genes in deep subseafloor sedimentary metagenomes.</title>
        <authorList>
            <person name="Kawai M."/>
            <person name="Futagami T."/>
            <person name="Toyoda A."/>
            <person name="Takaki Y."/>
            <person name="Nishi S."/>
            <person name="Hori S."/>
            <person name="Arai W."/>
            <person name="Tsubouchi T."/>
            <person name="Morono Y."/>
            <person name="Uchiyama I."/>
            <person name="Ito T."/>
            <person name="Fujiyama A."/>
            <person name="Inagaki F."/>
            <person name="Takami H."/>
        </authorList>
    </citation>
    <scope>NUCLEOTIDE SEQUENCE</scope>
    <source>
        <strain evidence="1">Expedition CK06-06</strain>
    </source>
</reference>
<protein>
    <submittedName>
        <fullName evidence="1">Uncharacterized protein</fullName>
    </submittedName>
</protein>
<evidence type="ECO:0000313" key="1">
    <source>
        <dbReference type="EMBL" id="GAF79290.1"/>
    </source>
</evidence>
<comment type="caution">
    <text evidence="1">The sequence shown here is derived from an EMBL/GenBank/DDBJ whole genome shotgun (WGS) entry which is preliminary data.</text>
</comment>
<dbReference type="AlphaFoldDB" id="X0TT23"/>
<dbReference type="EMBL" id="BARS01000565">
    <property type="protein sequence ID" value="GAF79290.1"/>
    <property type="molecule type" value="Genomic_DNA"/>
</dbReference>
<feature type="non-terminal residue" evidence="1">
    <location>
        <position position="43"/>
    </location>
</feature>
<proteinExistence type="predicted"/>
<accession>X0TT23</accession>
<gene>
    <name evidence="1" type="ORF">S01H1_01331</name>
</gene>
<name>X0TT23_9ZZZZ</name>